<evidence type="ECO:0000256" key="5">
    <source>
        <dbReference type="ARBA" id="ARBA00023136"/>
    </source>
</evidence>
<sequence>MDDSTHLESYAVKKSASKVISLLCTGMEFAHPITVDWSLFNKSADIWPDDALLWFVYGKFAAIYPEEMNMIAYIIRNIMSHNLKGFMIKQMIQQAYIIQNQRENSLTAELKRHITNLSKKVSQTKTKMRHVWDLVIQGNVSEMDNAVKISYRSVEDTKNEFNHVLMKYPNNRFVARSYSRFLYEIAGDRKTFNEWKDKINLLKNGMLANDDKARLLGLAAFPNLPKISTSSSKSALSVATNIESEIFTNFDEFNEEENQIQDEQIRLLVDKIDNLSIPSLKCATITTLVLILLLAVCLTIGVYAYTDYFIKDLKPPIDLLYHVNLIRMYAFMMPLWVHHLIMENMPRAVGTTMKVMNIPNVSDIKLDAVGGFETTKQQLQFFMRQCSISVEALGEFHNYYPDDVLLKPIRTILFDPVIEHHYYQNQYSYTPKNMSLSDIVTDNIVLLGAFLNQENSSPTFWFTGMNQPNTLNSFMSAHLLNNNISQVLDLMDIYMEDLTVYTALLLTYVEIGISIAMGIIWIITAIISINWIEKDKIIIYKSLMSLPKNVVSSASESLRILKKSDEESGTTSEVDSEFSKQEDAMLKLFNTATDSSSIKSLDKILFIIIYIIVMGGTIGVGMLLCSLLPNICETINANSAHISNIMGISSYMMGAEISLNDGVISTFGYGPYAPKYTGIGGRNTSLLFNMTEEQLQQLVNSYNFVKFGSEDAYSKPYPQFFETIDQANANFACEDKNAKLTTIRESLDCLSYDSQIIQFSNMVRRYIEPYKIFTSQVVYDPQETMLDEIWRLGIKLYSTTISPMFENVVQTMTSAMKSDANKAIPFIVILIVVCFIAFFVMLFVTSSIRTHLKFALKYVLHCNVTAVTSTAKIMEVLSGEFRPISKDNAMRNKLYYDSVMKELPDNIIVADQNFKVIEFNKAFERMLSSTIQEGDDLRTFFKSDEFIDKDFQLTNNQEKVLQYIKKDGDGIVLHLLTKCVVVSQSYVVTLRDITQIVMYNNLIKEERNKSDKLLASILPPNLVTRVQNGEKNISFAVQSATILFMDIVEFTPWCASGTAAGVMSTLNLMYRYFDSNLSKGKTLTKIKCIGDCYMAAGGIFCEINQPAVHAKEAVEFGLSSIDSIRQLNAEKNENLKIRVGVNTGGPIVAGVLGTEKPTFEILGPAINMAQQMEHNGVPMQVHVSRPVYELIYGGTIRIKERGQIQIKNGKVVTYLVEGREEA</sequence>
<name>A0A1J4KGC1_9EUKA</name>
<dbReference type="GO" id="GO:0005886">
    <property type="term" value="C:plasma membrane"/>
    <property type="evidence" value="ECO:0007669"/>
    <property type="project" value="TreeGrafter"/>
</dbReference>
<feature type="transmembrane region" description="Helical" evidence="7">
    <location>
        <begin position="823"/>
        <end position="844"/>
    </location>
</feature>
<keyword evidence="10" id="KW-1185">Reference proteome</keyword>
<dbReference type="CDD" id="cd00130">
    <property type="entry name" value="PAS"/>
    <property type="match status" value="1"/>
</dbReference>
<dbReference type="PROSITE" id="PS50125">
    <property type="entry name" value="GUANYLATE_CYCLASE_2"/>
    <property type="match status" value="1"/>
</dbReference>
<dbReference type="InterPro" id="IPR050401">
    <property type="entry name" value="Cyclic_nucleotide_synthase"/>
</dbReference>
<dbReference type="GO" id="GO:0004016">
    <property type="term" value="F:adenylate cyclase activity"/>
    <property type="evidence" value="ECO:0007669"/>
    <property type="project" value="TreeGrafter"/>
</dbReference>
<keyword evidence="2 7" id="KW-0812">Transmembrane</keyword>
<dbReference type="Proteomes" id="UP000179807">
    <property type="component" value="Unassembled WGS sequence"/>
</dbReference>
<dbReference type="GO" id="GO:0007168">
    <property type="term" value="P:receptor guanylyl cyclase signaling pathway"/>
    <property type="evidence" value="ECO:0007669"/>
    <property type="project" value="TreeGrafter"/>
</dbReference>
<evidence type="ECO:0000256" key="6">
    <source>
        <dbReference type="ARBA" id="ARBA00023239"/>
    </source>
</evidence>
<dbReference type="Pfam" id="PF13426">
    <property type="entry name" value="PAS_9"/>
    <property type="match status" value="1"/>
</dbReference>
<dbReference type="GO" id="GO:0001653">
    <property type="term" value="F:peptide receptor activity"/>
    <property type="evidence" value="ECO:0007669"/>
    <property type="project" value="TreeGrafter"/>
</dbReference>
<dbReference type="OrthoDB" id="10006362at2759"/>
<dbReference type="RefSeq" id="XP_068363226.1">
    <property type="nucleotide sequence ID" value="XM_068501549.1"/>
</dbReference>
<dbReference type="Pfam" id="PF00211">
    <property type="entry name" value="Guanylate_cyc"/>
    <property type="match status" value="1"/>
</dbReference>
<keyword evidence="6" id="KW-0456">Lyase</keyword>
<feature type="transmembrane region" description="Helical" evidence="7">
    <location>
        <begin position="511"/>
        <end position="532"/>
    </location>
</feature>
<protein>
    <submittedName>
        <fullName evidence="9">Adenylate and Guanylate cyclase catalytic domain containing protein</fullName>
    </submittedName>
</protein>
<dbReference type="InterPro" id="IPR035965">
    <property type="entry name" value="PAS-like_dom_sf"/>
</dbReference>
<feature type="domain" description="Guanylate cyclase" evidence="8">
    <location>
        <begin position="1041"/>
        <end position="1173"/>
    </location>
</feature>
<dbReference type="SUPFAM" id="SSF55785">
    <property type="entry name" value="PYP-like sensor domain (PAS domain)"/>
    <property type="match status" value="1"/>
</dbReference>
<proteinExistence type="predicted"/>
<dbReference type="PANTHER" id="PTHR11920:SF335">
    <property type="entry name" value="GUANYLATE CYCLASE"/>
    <property type="match status" value="1"/>
</dbReference>
<accession>A0A1J4KGC1</accession>
<dbReference type="GeneID" id="94836253"/>
<dbReference type="GO" id="GO:0035556">
    <property type="term" value="P:intracellular signal transduction"/>
    <property type="evidence" value="ECO:0007669"/>
    <property type="project" value="InterPro"/>
</dbReference>
<dbReference type="VEuPathDB" id="TrichDB:TRFO_20712"/>
<dbReference type="Gene3D" id="3.30.450.20">
    <property type="entry name" value="PAS domain"/>
    <property type="match status" value="1"/>
</dbReference>
<dbReference type="InterPro" id="IPR029787">
    <property type="entry name" value="Nucleotide_cyclase"/>
</dbReference>
<dbReference type="PANTHER" id="PTHR11920">
    <property type="entry name" value="GUANYLYL CYCLASE"/>
    <property type="match status" value="1"/>
</dbReference>
<evidence type="ECO:0000313" key="9">
    <source>
        <dbReference type="EMBL" id="OHT10090.1"/>
    </source>
</evidence>
<dbReference type="SMART" id="SM00044">
    <property type="entry name" value="CYCc"/>
    <property type="match status" value="1"/>
</dbReference>
<comment type="caution">
    <text evidence="9">The sequence shown here is derived from an EMBL/GenBank/DDBJ whole genome shotgun (WGS) entry which is preliminary data.</text>
</comment>
<dbReference type="GO" id="GO:0000166">
    <property type="term" value="F:nucleotide binding"/>
    <property type="evidence" value="ECO:0007669"/>
    <property type="project" value="UniProtKB-KW"/>
</dbReference>
<dbReference type="InterPro" id="IPR001054">
    <property type="entry name" value="A/G_cyclase"/>
</dbReference>
<keyword evidence="4 7" id="KW-1133">Transmembrane helix</keyword>
<evidence type="ECO:0000256" key="7">
    <source>
        <dbReference type="SAM" id="Phobius"/>
    </source>
</evidence>
<gene>
    <name evidence="9" type="ORF">TRFO_20712</name>
</gene>
<dbReference type="GO" id="GO:0004383">
    <property type="term" value="F:guanylate cyclase activity"/>
    <property type="evidence" value="ECO:0007669"/>
    <property type="project" value="TreeGrafter"/>
</dbReference>
<dbReference type="InterPro" id="IPR000014">
    <property type="entry name" value="PAS"/>
</dbReference>
<evidence type="ECO:0000256" key="3">
    <source>
        <dbReference type="ARBA" id="ARBA00022741"/>
    </source>
</evidence>
<organism evidence="9 10">
    <name type="scientific">Tritrichomonas foetus</name>
    <dbReference type="NCBI Taxonomy" id="1144522"/>
    <lineage>
        <taxon>Eukaryota</taxon>
        <taxon>Metamonada</taxon>
        <taxon>Parabasalia</taxon>
        <taxon>Tritrichomonadida</taxon>
        <taxon>Tritrichomonadidae</taxon>
        <taxon>Tritrichomonas</taxon>
    </lineage>
</organism>
<dbReference type="Gene3D" id="3.30.70.1230">
    <property type="entry name" value="Nucleotide cyclase"/>
    <property type="match status" value="1"/>
</dbReference>
<comment type="subcellular location">
    <subcellularLocation>
        <location evidence="1">Membrane</location>
    </subcellularLocation>
</comment>
<evidence type="ECO:0000259" key="8">
    <source>
        <dbReference type="PROSITE" id="PS50125"/>
    </source>
</evidence>
<keyword evidence="5 7" id="KW-0472">Membrane</keyword>
<dbReference type="SUPFAM" id="SSF55073">
    <property type="entry name" value="Nucleotide cyclase"/>
    <property type="match status" value="1"/>
</dbReference>
<evidence type="ECO:0000256" key="4">
    <source>
        <dbReference type="ARBA" id="ARBA00022989"/>
    </source>
</evidence>
<feature type="transmembrane region" description="Helical" evidence="7">
    <location>
        <begin position="285"/>
        <end position="305"/>
    </location>
</feature>
<evidence type="ECO:0000256" key="2">
    <source>
        <dbReference type="ARBA" id="ARBA00022692"/>
    </source>
</evidence>
<reference evidence="9" key="1">
    <citation type="submission" date="2016-10" db="EMBL/GenBank/DDBJ databases">
        <authorList>
            <person name="Benchimol M."/>
            <person name="Almeida L.G."/>
            <person name="Vasconcelos A.T."/>
            <person name="Perreira-Neves A."/>
            <person name="Rosa I.A."/>
            <person name="Tasca T."/>
            <person name="Bogo M.R."/>
            <person name="de Souza W."/>
        </authorList>
    </citation>
    <scope>NUCLEOTIDE SEQUENCE [LARGE SCALE GENOMIC DNA]</scope>
    <source>
        <strain evidence="9">K</strain>
    </source>
</reference>
<feature type="transmembrane region" description="Helical" evidence="7">
    <location>
        <begin position="604"/>
        <end position="624"/>
    </location>
</feature>
<keyword evidence="3" id="KW-0547">Nucleotide-binding</keyword>
<dbReference type="EMBL" id="MLAK01000621">
    <property type="protein sequence ID" value="OHT10090.1"/>
    <property type="molecule type" value="Genomic_DNA"/>
</dbReference>
<evidence type="ECO:0000256" key="1">
    <source>
        <dbReference type="ARBA" id="ARBA00004370"/>
    </source>
</evidence>
<evidence type="ECO:0000313" key="10">
    <source>
        <dbReference type="Proteomes" id="UP000179807"/>
    </source>
</evidence>
<dbReference type="AlphaFoldDB" id="A0A1J4KGC1"/>
<dbReference type="CDD" id="cd07302">
    <property type="entry name" value="CHD"/>
    <property type="match status" value="1"/>
</dbReference>